<keyword evidence="2" id="KW-0689">Ribosomal protein</keyword>
<dbReference type="AlphaFoldDB" id="A0AAD7TQC3"/>
<dbReference type="Gene3D" id="4.10.640.10">
    <property type="entry name" value="Ribosomal protein S18"/>
    <property type="match status" value="1"/>
</dbReference>
<reference evidence="5" key="1">
    <citation type="submission" date="2022-11" db="EMBL/GenBank/DDBJ databases">
        <title>Genome Sequence of Cubamyces cubensis.</title>
        <authorList>
            <person name="Buettner E."/>
        </authorList>
    </citation>
    <scope>NUCLEOTIDE SEQUENCE</scope>
    <source>
        <strain evidence="5">MPL-01</strain>
    </source>
</reference>
<dbReference type="PANTHER" id="PTHR13479:SF40">
    <property type="entry name" value="SMALL RIBOSOMAL SUBUNIT PROTEIN BS18M"/>
    <property type="match status" value="1"/>
</dbReference>
<evidence type="ECO:0000313" key="5">
    <source>
        <dbReference type="EMBL" id="KAJ8473984.1"/>
    </source>
</evidence>
<organism evidence="5 6">
    <name type="scientific">Trametes cubensis</name>
    <dbReference type="NCBI Taxonomy" id="1111947"/>
    <lineage>
        <taxon>Eukaryota</taxon>
        <taxon>Fungi</taxon>
        <taxon>Dikarya</taxon>
        <taxon>Basidiomycota</taxon>
        <taxon>Agaricomycotina</taxon>
        <taxon>Agaricomycetes</taxon>
        <taxon>Polyporales</taxon>
        <taxon>Polyporaceae</taxon>
        <taxon>Trametes</taxon>
    </lineage>
</organism>
<keyword evidence="6" id="KW-1185">Reference proteome</keyword>
<evidence type="ECO:0000256" key="1">
    <source>
        <dbReference type="ARBA" id="ARBA00005589"/>
    </source>
</evidence>
<comment type="caution">
    <text evidence="5">The sequence shown here is derived from an EMBL/GenBank/DDBJ whole genome shotgun (WGS) entry which is preliminary data.</text>
</comment>
<accession>A0AAD7TQC3</accession>
<keyword evidence="3" id="KW-0687">Ribonucleoprotein</keyword>
<dbReference type="Proteomes" id="UP001215151">
    <property type="component" value="Unassembled WGS sequence"/>
</dbReference>
<dbReference type="PRINTS" id="PR00974">
    <property type="entry name" value="RIBOSOMALS18"/>
</dbReference>
<dbReference type="EMBL" id="JAPEVG010000203">
    <property type="protein sequence ID" value="KAJ8473984.1"/>
    <property type="molecule type" value="Genomic_DNA"/>
</dbReference>
<name>A0AAD7TQC3_9APHY</name>
<dbReference type="SUPFAM" id="SSF46911">
    <property type="entry name" value="Ribosomal protein S18"/>
    <property type="match status" value="1"/>
</dbReference>
<evidence type="ECO:0000256" key="4">
    <source>
        <dbReference type="ARBA" id="ARBA00035264"/>
    </source>
</evidence>
<evidence type="ECO:0000313" key="6">
    <source>
        <dbReference type="Proteomes" id="UP001215151"/>
    </source>
</evidence>
<gene>
    <name evidence="5" type="ORF">ONZ51_g7520</name>
</gene>
<dbReference type="GO" id="GO:0003735">
    <property type="term" value="F:structural constituent of ribosome"/>
    <property type="evidence" value="ECO:0007669"/>
    <property type="project" value="InterPro"/>
</dbReference>
<evidence type="ECO:0000256" key="3">
    <source>
        <dbReference type="ARBA" id="ARBA00023274"/>
    </source>
</evidence>
<proteinExistence type="inferred from homology"/>
<protein>
    <recommendedName>
        <fullName evidence="4">Small ribosomal subunit protein bS18m</fullName>
    </recommendedName>
</protein>
<dbReference type="PANTHER" id="PTHR13479">
    <property type="entry name" value="30S RIBOSOMAL PROTEIN S18"/>
    <property type="match status" value="1"/>
</dbReference>
<dbReference type="GO" id="GO:0070181">
    <property type="term" value="F:small ribosomal subunit rRNA binding"/>
    <property type="evidence" value="ECO:0007669"/>
    <property type="project" value="TreeGrafter"/>
</dbReference>
<dbReference type="Pfam" id="PF01084">
    <property type="entry name" value="Ribosomal_S18"/>
    <property type="match status" value="1"/>
</dbReference>
<dbReference type="InterPro" id="IPR036870">
    <property type="entry name" value="Ribosomal_bS18_sf"/>
</dbReference>
<dbReference type="GO" id="GO:0005763">
    <property type="term" value="C:mitochondrial small ribosomal subunit"/>
    <property type="evidence" value="ECO:0007669"/>
    <property type="project" value="TreeGrafter"/>
</dbReference>
<dbReference type="GO" id="GO:0032543">
    <property type="term" value="P:mitochondrial translation"/>
    <property type="evidence" value="ECO:0007669"/>
    <property type="project" value="TreeGrafter"/>
</dbReference>
<sequence length="211" mass="23718">MLSFVSSFRAAARRQSRTLPVARAVSTVHAQVDTLEAEPIVDAQNMEQLSDFVHDIAEEQETLAAGSSAVESFVFDKGAAEVRGPSINVKGSPVLKGFVPNQFVQPRDFSREVYMSKHSVRTRRPLLGPDASTSRYLDVFYQSNIDPLNECQNSTLMSRFVTTMGKIKGRNETNLTWKNQRRLGKAIRRAKMMGIIPVLSRRHLLHNSGRW</sequence>
<evidence type="ECO:0000256" key="2">
    <source>
        <dbReference type="ARBA" id="ARBA00022980"/>
    </source>
</evidence>
<comment type="similarity">
    <text evidence="1">Belongs to the bacterial ribosomal protein bS18 family.</text>
</comment>
<dbReference type="InterPro" id="IPR001648">
    <property type="entry name" value="Ribosomal_bS18"/>
</dbReference>